<proteinExistence type="predicted"/>
<feature type="transmembrane region" description="Helical" evidence="2">
    <location>
        <begin position="343"/>
        <end position="361"/>
    </location>
</feature>
<reference evidence="3 4" key="1">
    <citation type="submission" date="2019-03" db="EMBL/GenBank/DDBJ databases">
        <title>Draft genome sequences of novel Actinobacteria.</title>
        <authorList>
            <person name="Sahin N."/>
            <person name="Ay H."/>
            <person name="Saygin H."/>
        </authorList>
    </citation>
    <scope>NUCLEOTIDE SEQUENCE [LARGE SCALE GENOMIC DNA]</scope>
    <source>
        <strain evidence="3 4">5K138</strain>
    </source>
</reference>
<feature type="transmembrane region" description="Helical" evidence="2">
    <location>
        <begin position="52"/>
        <end position="72"/>
    </location>
</feature>
<dbReference type="Pfam" id="PF06772">
    <property type="entry name" value="LtrA"/>
    <property type="match status" value="1"/>
</dbReference>
<keyword evidence="2" id="KW-1133">Transmembrane helix</keyword>
<keyword evidence="2" id="KW-0812">Transmembrane</keyword>
<evidence type="ECO:0000313" key="3">
    <source>
        <dbReference type="EMBL" id="TDE11526.1"/>
    </source>
</evidence>
<feature type="region of interest" description="Disordered" evidence="1">
    <location>
        <begin position="391"/>
        <end position="413"/>
    </location>
</feature>
<feature type="transmembrane region" description="Helical" evidence="2">
    <location>
        <begin position="242"/>
        <end position="265"/>
    </location>
</feature>
<accession>A0A4R5DCP8</accession>
<gene>
    <name evidence="3" type="ORF">E1269_09575</name>
</gene>
<comment type="caution">
    <text evidence="3">The sequence shown here is derived from an EMBL/GenBank/DDBJ whole genome shotgun (WGS) entry which is preliminary data.</text>
</comment>
<feature type="transmembrane region" description="Helical" evidence="2">
    <location>
        <begin position="315"/>
        <end position="336"/>
    </location>
</feature>
<evidence type="ECO:0000313" key="4">
    <source>
        <dbReference type="Proteomes" id="UP000294739"/>
    </source>
</evidence>
<feature type="transmembrane region" description="Helical" evidence="2">
    <location>
        <begin position="209"/>
        <end position="230"/>
    </location>
</feature>
<feature type="transmembrane region" description="Helical" evidence="2">
    <location>
        <begin position="25"/>
        <end position="46"/>
    </location>
</feature>
<dbReference type="Proteomes" id="UP000294739">
    <property type="component" value="Unassembled WGS sequence"/>
</dbReference>
<dbReference type="AlphaFoldDB" id="A0A4R5DCP8"/>
<feature type="transmembrane region" description="Helical" evidence="2">
    <location>
        <begin position="146"/>
        <end position="163"/>
    </location>
</feature>
<evidence type="ECO:0000256" key="1">
    <source>
        <dbReference type="SAM" id="MobiDB-lite"/>
    </source>
</evidence>
<feature type="transmembrane region" description="Helical" evidence="2">
    <location>
        <begin position="111"/>
        <end position="134"/>
    </location>
</feature>
<name>A0A4R5DCP8_9ACTN</name>
<dbReference type="PANTHER" id="PTHR36840:SF1">
    <property type="entry name" value="BLL5714 PROTEIN"/>
    <property type="match status" value="1"/>
</dbReference>
<dbReference type="EMBL" id="SMKZ01000010">
    <property type="protein sequence ID" value="TDE11526.1"/>
    <property type="molecule type" value="Genomic_DNA"/>
</dbReference>
<sequence>MRDDDTVIPAIRLIRPSGQEQRATFFELFFDLVYVFAITQLSHHLLAEHLSWQGAAETAFMLVAVYWAWNYTTWMANWFDPETAPVRLVLVFVMLASLLMSVAIPRGFGDLALLFGCSYAALQIGRNAFVVAVTPPGVFHQNFRQILAWSVLSAPLWVAGGLVDDARWPLWLVALGLDLAAPLVRYWLPGVGDTPMSQWSIDGHHFAERFQLFIIIALGESIVLTGATAAGTDLGAEVGLALGLSFLGSVALWWLYFTGASPVILHRMGHSTMTEVGALGRDIYTYLHLPIVGGIVLTAVGDELVVAHPDHEMEVVGAVAVLGGPALYLLGLMACGIRVGHRVGWPAVVALVAMVAAVPVMANASGVVTSAFVLLVLGALAVAEHRRARAAHSRAHVPSGSLSDPREHDHGNR</sequence>
<dbReference type="OrthoDB" id="7698234at2"/>
<evidence type="ECO:0000256" key="2">
    <source>
        <dbReference type="SAM" id="Phobius"/>
    </source>
</evidence>
<feature type="transmembrane region" description="Helical" evidence="2">
    <location>
        <begin position="84"/>
        <end position="105"/>
    </location>
</feature>
<feature type="transmembrane region" description="Helical" evidence="2">
    <location>
        <begin position="367"/>
        <end position="383"/>
    </location>
</feature>
<protein>
    <submittedName>
        <fullName evidence="3">Low temperature requirement protein A</fullName>
    </submittedName>
</protein>
<dbReference type="PANTHER" id="PTHR36840">
    <property type="entry name" value="BLL5714 PROTEIN"/>
    <property type="match status" value="1"/>
</dbReference>
<feature type="transmembrane region" description="Helical" evidence="2">
    <location>
        <begin position="169"/>
        <end position="188"/>
    </location>
</feature>
<dbReference type="InterPro" id="IPR010640">
    <property type="entry name" value="Low_temperature_requirement_A"/>
</dbReference>
<keyword evidence="4" id="KW-1185">Reference proteome</keyword>
<feature type="transmembrane region" description="Helical" evidence="2">
    <location>
        <begin position="286"/>
        <end position="309"/>
    </location>
</feature>
<dbReference type="InParanoid" id="A0A4R5DCP8"/>
<keyword evidence="2" id="KW-0472">Membrane</keyword>
<organism evidence="3 4">
    <name type="scientific">Jiangella asiatica</name>
    <dbReference type="NCBI Taxonomy" id="2530372"/>
    <lineage>
        <taxon>Bacteria</taxon>
        <taxon>Bacillati</taxon>
        <taxon>Actinomycetota</taxon>
        <taxon>Actinomycetes</taxon>
        <taxon>Jiangellales</taxon>
        <taxon>Jiangellaceae</taxon>
        <taxon>Jiangella</taxon>
    </lineage>
</organism>
<feature type="compositionally biased region" description="Basic and acidic residues" evidence="1">
    <location>
        <begin position="404"/>
        <end position="413"/>
    </location>
</feature>